<evidence type="ECO:0000313" key="4">
    <source>
        <dbReference type="Proteomes" id="UP000321798"/>
    </source>
</evidence>
<keyword evidence="4" id="KW-1185">Reference proteome</keyword>
<evidence type="ECO:0000256" key="1">
    <source>
        <dbReference type="SAM" id="MobiDB-lite"/>
    </source>
</evidence>
<feature type="region of interest" description="Disordered" evidence="1">
    <location>
        <begin position="1"/>
        <end position="21"/>
    </location>
</feature>
<keyword evidence="2" id="KW-0812">Transmembrane</keyword>
<feature type="transmembrane region" description="Helical" evidence="2">
    <location>
        <begin position="25"/>
        <end position="43"/>
    </location>
</feature>
<evidence type="ECO:0000256" key="2">
    <source>
        <dbReference type="SAM" id="Phobius"/>
    </source>
</evidence>
<evidence type="ECO:0000313" key="3">
    <source>
        <dbReference type="EMBL" id="GEP68387.1"/>
    </source>
</evidence>
<organism evidence="3 4">
    <name type="scientific">Cellulomonas soli</name>
    <dbReference type="NCBI Taxonomy" id="931535"/>
    <lineage>
        <taxon>Bacteria</taxon>
        <taxon>Bacillati</taxon>
        <taxon>Actinomycetota</taxon>
        <taxon>Actinomycetes</taxon>
        <taxon>Micrococcales</taxon>
        <taxon>Cellulomonadaceae</taxon>
        <taxon>Cellulomonas</taxon>
    </lineage>
</organism>
<sequence length="189" mass="19347">MGDSESHAREDASGAVAAPRPRRRTPWVVGAGAVVFVVAGFLVNHATQTRQAEDAAEPTAWDAREELEAVIVQTAEAIDLHVAPEVGIDSAQACERRDGRIGVFYSLAAIKSDDELPDTDAALQTISSLWTGLGYTGSDGVAAGALALSARTPTGAVLTTIAGPGGISITGETHCALVDGRPGSSTQSP</sequence>
<accession>A0A512PB03</accession>
<proteinExistence type="predicted"/>
<dbReference type="AlphaFoldDB" id="A0A512PB03"/>
<keyword evidence="2" id="KW-1133">Transmembrane helix</keyword>
<feature type="compositionally biased region" description="Basic and acidic residues" evidence="1">
    <location>
        <begin position="1"/>
        <end position="12"/>
    </location>
</feature>
<dbReference type="Proteomes" id="UP000321798">
    <property type="component" value="Unassembled WGS sequence"/>
</dbReference>
<gene>
    <name evidence="3" type="ORF">CSO01_11020</name>
</gene>
<protein>
    <submittedName>
        <fullName evidence="3">Uncharacterized protein</fullName>
    </submittedName>
</protein>
<keyword evidence="2" id="KW-0472">Membrane</keyword>
<name>A0A512PB03_9CELL</name>
<dbReference type="EMBL" id="BKAL01000003">
    <property type="protein sequence ID" value="GEP68387.1"/>
    <property type="molecule type" value="Genomic_DNA"/>
</dbReference>
<comment type="caution">
    <text evidence="3">The sequence shown here is derived from an EMBL/GenBank/DDBJ whole genome shotgun (WGS) entry which is preliminary data.</text>
</comment>
<reference evidence="3 4" key="1">
    <citation type="submission" date="2019-07" db="EMBL/GenBank/DDBJ databases">
        <title>Whole genome shotgun sequence of Cellulomonas soli NBRC 109434.</title>
        <authorList>
            <person name="Hosoyama A."/>
            <person name="Uohara A."/>
            <person name="Ohji S."/>
            <person name="Ichikawa N."/>
        </authorList>
    </citation>
    <scope>NUCLEOTIDE SEQUENCE [LARGE SCALE GENOMIC DNA]</scope>
    <source>
        <strain evidence="3 4">NBRC 109434</strain>
    </source>
</reference>